<dbReference type="GO" id="GO:0106340">
    <property type="term" value="F:tRNA (guanosine(34)-2'-O)-methyltransferase activity"/>
    <property type="evidence" value="ECO:0007669"/>
    <property type="project" value="UniProtKB-ARBA"/>
</dbReference>
<dbReference type="RefSeq" id="XP_032114476.1">
    <property type="nucleotide sequence ID" value="XM_032258585.1"/>
</dbReference>
<feature type="binding site" evidence="10">
    <location>
        <position position="147"/>
    </location>
    <ligand>
        <name>S-adenosyl-L-methionine</name>
        <dbReference type="ChEBI" id="CHEBI:59789"/>
    </ligand>
</feature>
<keyword evidence="7 10" id="KW-0819">tRNA processing</keyword>
<evidence type="ECO:0000256" key="4">
    <source>
        <dbReference type="ARBA" id="ARBA00022603"/>
    </source>
</evidence>
<keyword evidence="5 10" id="KW-0808">Transferase</keyword>
<dbReference type="GO" id="GO:0005737">
    <property type="term" value="C:cytoplasm"/>
    <property type="evidence" value="ECO:0007669"/>
    <property type="project" value="UniProtKB-SubCell"/>
</dbReference>
<evidence type="ECO:0000256" key="11">
    <source>
        <dbReference type="SAM" id="MobiDB-lite"/>
    </source>
</evidence>
<evidence type="ECO:0000256" key="2">
    <source>
        <dbReference type="ARBA" id="ARBA00004496"/>
    </source>
</evidence>
<dbReference type="FunFam" id="3.40.50.150:FF:000040">
    <property type="entry name" value="Putative ribosomal RNA methyltransferase 1"/>
    <property type="match status" value="1"/>
</dbReference>
<sequence>MQFASPSYVDTRRRDSRCTLRSGPARRSLGDPRCRVCHAATAHRLAHRTFGWTRSTNWSPTTCRPFALSRRHRLVEDHPDPKTKVLGQLVYEMGRTSKDKRDVYYRLAKENGWRARSAFKLLQLDKEFHLFQGVTRAVDLCAAPGSWSQVLSQKIGGQGSGHVVAVDLQAMAPLPGVVQIQGDITQLSTAKEIIQHFKGCPADLVVCDGAPDVTGLHDVDEYMQAQLLLAALNIATHVLKPGGCFVAKIFRGRDVTLLYSQLRVFFSSVLCAKPRSSRNSSIEAFAVCQGYDPPEGFMPDLSKPLLDHSYDSDFNQLDGPTRIIVPFVTCGDLSSYDSDRSYPLDLEDGSEYKYTPPTQPPISPPYQEACTLKKKGQLAKEIRPQDCPSSRVDTFPQSLAAPQCHTLLAPEVWKCDSEPTLTPSPFASL</sequence>
<dbReference type="GO" id="GO:0002181">
    <property type="term" value="P:cytoplasmic translation"/>
    <property type="evidence" value="ECO:0007669"/>
    <property type="project" value="UniProtKB-UniRule"/>
</dbReference>
<feature type="region of interest" description="Disordered" evidence="11">
    <location>
        <begin position="1"/>
        <end position="30"/>
    </location>
</feature>
<dbReference type="InterPro" id="IPR028590">
    <property type="entry name" value="RNA_methyltr_E_TRM7"/>
</dbReference>
<evidence type="ECO:0000256" key="9">
    <source>
        <dbReference type="ARBA" id="ARBA00063158"/>
    </source>
</evidence>
<gene>
    <name evidence="10 14" type="primary">FTSJ1</name>
</gene>
<accession>A0A6J3G9A4</accession>
<feature type="active site" description="Proton acceptor" evidence="10">
    <location>
        <position position="248"/>
    </location>
</feature>
<feature type="binding site" evidence="10">
    <location>
        <position position="183"/>
    </location>
    <ligand>
        <name>S-adenosyl-L-methionine</name>
        <dbReference type="ChEBI" id="CHEBI:59789"/>
    </ligand>
</feature>
<evidence type="ECO:0000313" key="13">
    <source>
        <dbReference type="Proteomes" id="UP000504640"/>
    </source>
</evidence>
<evidence type="ECO:0000256" key="3">
    <source>
        <dbReference type="ARBA" id="ARBA00022490"/>
    </source>
</evidence>
<dbReference type="GO" id="GO:0005634">
    <property type="term" value="C:nucleus"/>
    <property type="evidence" value="ECO:0007669"/>
    <property type="project" value="UniProtKB-SubCell"/>
</dbReference>
<reference evidence="14" key="1">
    <citation type="submission" date="2025-08" db="UniProtKB">
        <authorList>
            <consortium name="RefSeq"/>
        </authorList>
    </citation>
    <scope>IDENTIFICATION</scope>
    <source>
        <tissue evidence="14">Blood</tissue>
    </source>
</reference>
<evidence type="ECO:0000256" key="1">
    <source>
        <dbReference type="ARBA" id="ARBA00004123"/>
    </source>
</evidence>
<evidence type="ECO:0000256" key="7">
    <source>
        <dbReference type="ARBA" id="ARBA00022694"/>
    </source>
</evidence>
<dbReference type="HAMAP" id="MF_03162">
    <property type="entry name" value="RNA_methyltr_E_TRM7"/>
    <property type="match status" value="1"/>
</dbReference>
<dbReference type="InterPro" id="IPR029063">
    <property type="entry name" value="SAM-dependent_MTases_sf"/>
</dbReference>
<feature type="binding site" evidence="10">
    <location>
        <position position="208"/>
    </location>
    <ligand>
        <name>S-adenosyl-L-methionine</name>
        <dbReference type="ChEBI" id="CHEBI:59789"/>
    </ligand>
</feature>
<name>A0A6J3G9A4_SAPAP</name>
<dbReference type="PANTHER" id="PTHR10920:SF12">
    <property type="entry name" value="TRNA (CYTIDINE(32)_GUANOSINE(34)-2'-O)-METHYLTRANSFERASE-RELATED"/>
    <property type="match status" value="1"/>
</dbReference>
<comment type="function">
    <text evidence="10">Methylates the 2'-O-ribose of nucleotides at positions 32 and 34 of the tRNA anticodon loop of substrate tRNAs.</text>
</comment>
<keyword evidence="3 10" id="KW-0963">Cytoplasm</keyword>
<comment type="subcellular location">
    <subcellularLocation>
        <location evidence="2 10">Cytoplasm</location>
    </subcellularLocation>
    <subcellularLocation>
        <location evidence="1">Nucleus</location>
    </subcellularLocation>
</comment>
<dbReference type="AlphaFoldDB" id="A0A6J3G9A4"/>
<dbReference type="EC" id="2.1.1.205" evidence="10"/>
<dbReference type="CTD" id="24140"/>
<dbReference type="GeneID" id="116536762"/>
<evidence type="ECO:0000256" key="8">
    <source>
        <dbReference type="ARBA" id="ARBA00048902"/>
    </source>
</evidence>
<evidence type="ECO:0000313" key="14">
    <source>
        <dbReference type="RefSeq" id="XP_032114476.1"/>
    </source>
</evidence>
<evidence type="ECO:0000256" key="10">
    <source>
        <dbReference type="HAMAP-Rule" id="MF_03162"/>
    </source>
</evidence>
<dbReference type="Gene3D" id="3.40.50.150">
    <property type="entry name" value="Vaccinia Virus protein VP39"/>
    <property type="match status" value="1"/>
</dbReference>
<comment type="subunit">
    <text evidence="9">Interacts with WDR6; the interaction is direct, and required for 2'-O-methylation of position 34 in substrate tRNAs.</text>
</comment>
<dbReference type="GO" id="GO:0002128">
    <property type="term" value="P:tRNA nucleoside ribose methylation"/>
    <property type="evidence" value="ECO:0007669"/>
    <property type="project" value="UniProtKB-UniRule"/>
</dbReference>
<evidence type="ECO:0000256" key="6">
    <source>
        <dbReference type="ARBA" id="ARBA00022691"/>
    </source>
</evidence>
<feature type="domain" description="Ribosomal RNA methyltransferase FtsJ" evidence="12">
    <location>
        <begin position="113"/>
        <end position="291"/>
    </location>
</feature>
<dbReference type="SUPFAM" id="SSF53335">
    <property type="entry name" value="S-adenosyl-L-methionine-dependent methyltransferases"/>
    <property type="match status" value="1"/>
</dbReference>
<evidence type="ECO:0000259" key="12">
    <source>
        <dbReference type="Pfam" id="PF01728"/>
    </source>
</evidence>
<comment type="catalytic activity">
    <reaction evidence="8 10">
        <text>cytidine(32)/guanosine(34) in tRNA + 2 S-adenosyl-L-methionine = 2'-O-methylcytidine(32)/2'-O-methylguanosine(34) in tRNA + 2 S-adenosyl-L-homocysteine + 2 H(+)</text>
        <dbReference type="Rhea" id="RHEA:42396"/>
        <dbReference type="Rhea" id="RHEA-COMP:10246"/>
        <dbReference type="Rhea" id="RHEA-COMP:10247"/>
        <dbReference type="ChEBI" id="CHEBI:15378"/>
        <dbReference type="ChEBI" id="CHEBI:57856"/>
        <dbReference type="ChEBI" id="CHEBI:59789"/>
        <dbReference type="ChEBI" id="CHEBI:74269"/>
        <dbReference type="ChEBI" id="CHEBI:74445"/>
        <dbReference type="ChEBI" id="CHEBI:74495"/>
        <dbReference type="ChEBI" id="CHEBI:82748"/>
        <dbReference type="EC" id="2.1.1.205"/>
    </reaction>
</comment>
<keyword evidence="4 10" id="KW-0489">Methyltransferase</keyword>
<dbReference type="PANTHER" id="PTHR10920">
    <property type="entry name" value="RIBOSOMAL RNA METHYLTRANSFERASE"/>
    <property type="match status" value="1"/>
</dbReference>
<feature type="binding site" evidence="10">
    <location>
        <position position="167"/>
    </location>
    <ligand>
        <name>S-adenosyl-L-methionine</name>
        <dbReference type="ChEBI" id="CHEBI:59789"/>
    </ligand>
</feature>
<organism evidence="13 14">
    <name type="scientific">Sapajus apella</name>
    <name type="common">Brown-capped capuchin</name>
    <name type="synonym">Cebus apella</name>
    <dbReference type="NCBI Taxonomy" id="9515"/>
    <lineage>
        <taxon>Eukaryota</taxon>
        <taxon>Metazoa</taxon>
        <taxon>Chordata</taxon>
        <taxon>Craniata</taxon>
        <taxon>Vertebrata</taxon>
        <taxon>Euteleostomi</taxon>
        <taxon>Mammalia</taxon>
        <taxon>Eutheria</taxon>
        <taxon>Euarchontoglires</taxon>
        <taxon>Primates</taxon>
        <taxon>Haplorrhini</taxon>
        <taxon>Platyrrhini</taxon>
        <taxon>Cebidae</taxon>
        <taxon>Cebinae</taxon>
        <taxon>Sapajus</taxon>
    </lineage>
</organism>
<feature type="binding site" evidence="10">
    <location>
        <position position="145"/>
    </location>
    <ligand>
        <name>S-adenosyl-L-methionine</name>
        <dbReference type="ChEBI" id="CHEBI:59789"/>
    </ligand>
</feature>
<dbReference type="InterPro" id="IPR015507">
    <property type="entry name" value="rRNA-MeTfrase_E"/>
</dbReference>
<dbReference type="Pfam" id="PF01728">
    <property type="entry name" value="FtsJ"/>
    <property type="match status" value="1"/>
</dbReference>
<protein>
    <recommendedName>
        <fullName evidence="10">Putative tRNA (cytidine(32)/guanosine(34)-2'-O)-methyltransferase</fullName>
        <ecNumber evidence="10">2.1.1.205</ecNumber>
    </recommendedName>
    <alternativeName>
        <fullName evidence="10">2'-O-ribose RNA methyltransferase TRM7 homolog</fullName>
    </alternativeName>
    <alternativeName>
        <fullName evidence="10">Protein ftsJ homolog 1</fullName>
    </alternativeName>
</protein>
<keyword evidence="13" id="KW-1185">Reference proteome</keyword>
<proteinExistence type="inferred from homology"/>
<dbReference type="Proteomes" id="UP000504640">
    <property type="component" value="Unplaced"/>
</dbReference>
<evidence type="ECO:0000256" key="5">
    <source>
        <dbReference type="ARBA" id="ARBA00022679"/>
    </source>
</evidence>
<dbReference type="HAMAP" id="MF_01547">
    <property type="entry name" value="RNA_methyltr_E"/>
    <property type="match status" value="1"/>
</dbReference>
<dbReference type="InterPro" id="IPR050082">
    <property type="entry name" value="RNA_methyltr_RlmE"/>
</dbReference>
<comment type="similarity">
    <text evidence="10">Belongs to the class I-like SAM-binding methyltransferase superfamily. RNA methyltransferase RlmE family. TRM7 subfamily.</text>
</comment>
<dbReference type="InterPro" id="IPR002877">
    <property type="entry name" value="RNA_MeTrfase_FtsJ_dom"/>
</dbReference>
<keyword evidence="6 10" id="KW-0949">S-adenosyl-L-methionine</keyword>